<keyword evidence="2" id="KW-0547">Nucleotide-binding</keyword>
<dbReference type="GO" id="GO:0016887">
    <property type="term" value="F:ATP hydrolysis activity"/>
    <property type="evidence" value="ECO:0007669"/>
    <property type="project" value="InterPro"/>
</dbReference>
<dbReference type="PANTHER" id="PTHR42781:SF4">
    <property type="entry name" value="SPERMIDINE_PUTRESCINE IMPORT ATP-BINDING PROTEIN POTA"/>
    <property type="match status" value="1"/>
</dbReference>
<keyword evidence="3 5" id="KW-0067">ATP-binding</keyword>
<keyword evidence="1" id="KW-0813">Transport</keyword>
<evidence type="ECO:0000256" key="1">
    <source>
        <dbReference type="ARBA" id="ARBA00022448"/>
    </source>
</evidence>
<comment type="caution">
    <text evidence="5">The sequence shown here is derived from an EMBL/GenBank/DDBJ whole genome shotgun (WGS) entry which is preliminary data.</text>
</comment>
<dbReference type="CDD" id="cd03293">
    <property type="entry name" value="ABC_NrtD_SsuB_transporters"/>
    <property type="match status" value="1"/>
</dbReference>
<reference evidence="5" key="1">
    <citation type="submission" date="2020-01" db="EMBL/GenBank/DDBJ databases">
        <title>First Reported Case and Whole Genome of Weissella confusa in an Equid.</title>
        <authorList>
            <person name="Little S.V."/>
            <person name="Lawhon S.D."/>
        </authorList>
    </citation>
    <scope>NUCLEOTIDE SEQUENCE</scope>
    <source>
        <strain evidence="5">718955</strain>
    </source>
</reference>
<accession>A0AAJ3DBJ9</accession>
<dbReference type="GO" id="GO:0005524">
    <property type="term" value="F:ATP binding"/>
    <property type="evidence" value="ECO:0007669"/>
    <property type="project" value="UniProtKB-KW"/>
</dbReference>
<evidence type="ECO:0000256" key="2">
    <source>
        <dbReference type="ARBA" id="ARBA00022741"/>
    </source>
</evidence>
<sequence>MSNNTAVVQIQNVEKRYGEHQVLKSVNFDIQAGEFVAFVGESGGGKSTLLRLIAGLESVSSGQLLMNGQALTGLNKSARVMFQDDRLLPWLTVLDNLSFKSRNKDAQARARELLNLVQLADYADYFPGQLSGGQKQRVALARALMSSPKLLLLDEPLGALDALTRLRMQELIGDVVSQENLTTILITHDVREAVKMADRVVVIKHGNLGLEVSGLRGSDDEMAMIQAADVVQDFILAD</sequence>
<dbReference type="PANTHER" id="PTHR42781">
    <property type="entry name" value="SPERMIDINE/PUTRESCINE IMPORT ATP-BINDING PROTEIN POTA"/>
    <property type="match status" value="1"/>
</dbReference>
<evidence type="ECO:0000259" key="4">
    <source>
        <dbReference type="PROSITE" id="PS50893"/>
    </source>
</evidence>
<dbReference type="InterPro" id="IPR027417">
    <property type="entry name" value="P-loop_NTPase"/>
</dbReference>
<feature type="domain" description="ABC transporter" evidence="4">
    <location>
        <begin position="8"/>
        <end position="230"/>
    </location>
</feature>
<evidence type="ECO:0000313" key="5">
    <source>
        <dbReference type="EMBL" id="NBA12149.1"/>
    </source>
</evidence>
<dbReference type="InterPro" id="IPR003439">
    <property type="entry name" value="ABC_transporter-like_ATP-bd"/>
</dbReference>
<evidence type="ECO:0000256" key="3">
    <source>
        <dbReference type="ARBA" id="ARBA00022840"/>
    </source>
</evidence>
<dbReference type="Gene3D" id="3.40.50.300">
    <property type="entry name" value="P-loop containing nucleotide triphosphate hydrolases"/>
    <property type="match status" value="1"/>
</dbReference>
<gene>
    <name evidence="5" type="ORF">GTU77_07985</name>
</gene>
<dbReference type="EMBL" id="JAAAMQ010000019">
    <property type="protein sequence ID" value="NBA12149.1"/>
    <property type="molecule type" value="Genomic_DNA"/>
</dbReference>
<dbReference type="SUPFAM" id="SSF52540">
    <property type="entry name" value="P-loop containing nucleoside triphosphate hydrolases"/>
    <property type="match status" value="1"/>
</dbReference>
<proteinExistence type="predicted"/>
<dbReference type="SMART" id="SM00382">
    <property type="entry name" value="AAA"/>
    <property type="match status" value="1"/>
</dbReference>
<dbReference type="RefSeq" id="WP_135797357.1">
    <property type="nucleotide sequence ID" value="NZ_CP027565.1"/>
</dbReference>
<dbReference type="Proteomes" id="UP000719917">
    <property type="component" value="Unassembled WGS sequence"/>
</dbReference>
<dbReference type="PROSITE" id="PS00211">
    <property type="entry name" value="ABC_TRANSPORTER_1"/>
    <property type="match status" value="1"/>
</dbReference>
<organism evidence="5 6">
    <name type="scientific">Weissella confusa</name>
    <name type="common">Lactobacillus confusus</name>
    <dbReference type="NCBI Taxonomy" id="1583"/>
    <lineage>
        <taxon>Bacteria</taxon>
        <taxon>Bacillati</taxon>
        <taxon>Bacillota</taxon>
        <taxon>Bacilli</taxon>
        <taxon>Lactobacillales</taxon>
        <taxon>Lactobacillaceae</taxon>
        <taxon>Weissella</taxon>
    </lineage>
</organism>
<dbReference type="AlphaFoldDB" id="A0AAJ3DBJ9"/>
<protein>
    <submittedName>
        <fullName evidence="5">ATP-binding cassette domain-containing protein</fullName>
    </submittedName>
</protein>
<dbReference type="InterPro" id="IPR003593">
    <property type="entry name" value="AAA+_ATPase"/>
</dbReference>
<dbReference type="InterPro" id="IPR017871">
    <property type="entry name" value="ABC_transporter-like_CS"/>
</dbReference>
<dbReference type="Pfam" id="PF00005">
    <property type="entry name" value="ABC_tran"/>
    <property type="match status" value="1"/>
</dbReference>
<dbReference type="PROSITE" id="PS50893">
    <property type="entry name" value="ABC_TRANSPORTER_2"/>
    <property type="match status" value="1"/>
</dbReference>
<name>A0AAJ3DBJ9_WEICO</name>
<dbReference type="InterPro" id="IPR050093">
    <property type="entry name" value="ABC_SmlMolc_Importer"/>
</dbReference>
<evidence type="ECO:0000313" key="6">
    <source>
        <dbReference type="Proteomes" id="UP000719917"/>
    </source>
</evidence>